<evidence type="ECO:0000256" key="6">
    <source>
        <dbReference type="ARBA" id="ARBA00022729"/>
    </source>
</evidence>
<dbReference type="GO" id="GO:0048046">
    <property type="term" value="C:apoplast"/>
    <property type="evidence" value="ECO:0007669"/>
    <property type="project" value="UniProtKB-SubCell"/>
</dbReference>
<evidence type="ECO:0000256" key="3">
    <source>
        <dbReference type="ARBA" id="ARBA00022523"/>
    </source>
</evidence>
<accession>A0AAP0GLX9</accession>
<evidence type="ECO:0000256" key="9">
    <source>
        <dbReference type="SAM" id="SignalP"/>
    </source>
</evidence>
<dbReference type="InterPro" id="IPR033250">
    <property type="entry name" value="CEP"/>
</dbReference>
<feature type="region of interest" description="Disordered" evidence="8">
    <location>
        <begin position="34"/>
        <end position="94"/>
    </location>
</feature>
<dbReference type="GO" id="GO:2000280">
    <property type="term" value="P:regulation of root development"/>
    <property type="evidence" value="ECO:0007669"/>
    <property type="project" value="TreeGrafter"/>
</dbReference>
<evidence type="ECO:0000256" key="7">
    <source>
        <dbReference type="ARBA" id="ARBA00023278"/>
    </source>
</evidence>
<evidence type="ECO:0000256" key="4">
    <source>
        <dbReference type="ARBA" id="ARBA00022525"/>
    </source>
</evidence>
<dbReference type="GO" id="GO:0048364">
    <property type="term" value="P:root development"/>
    <property type="evidence" value="ECO:0007669"/>
    <property type="project" value="InterPro"/>
</dbReference>
<dbReference type="AlphaFoldDB" id="A0AAP0GLX9"/>
<dbReference type="PANTHER" id="PTHR33348">
    <property type="entry name" value="PRECURSOR OF CEP5"/>
    <property type="match status" value="1"/>
</dbReference>
<dbReference type="GO" id="GO:0006995">
    <property type="term" value="P:cellular response to nitrogen starvation"/>
    <property type="evidence" value="ECO:0007669"/>
    <property type="project" value="UniProtKB-ARBA"/>
</dbReference>
<dbReference type="EMBL" id="JBCNJP010000027">
    <property type="protein sequence ID" value="KAK9053232.1"/>
    <property type="molecule type" value="Genomic_DNA"/>
</dbReference>
<evidence type="ECO:0000313" key="10">
    <source>
        <dbReference type="EMBL" id="KAK9053232.1"/>
    </source>
</evidence>
<proteinExistence type="inferred from homology"/>
<evidence type="ECO:0000256" key="5">
    <source>
        <dbReference type="ARBA" id="ARBA00022702"/>
    </source>
</evidence>
<reference evidence="10 11" key="1">
    <citation type="submission" date="2024-04" db="EMBL/GenBank/DDBJ databases">
        <title>The reference genome of an endangered Asteraceae, Deinandra increscens subsp. villosa, native to the Central Coast of California.</title>
        <authorList>
            <person name="Guilliams M."/>
            <person name="Hasenstab-Lehman K."/>
            <person name="Meyer R."/>
            <person name="Mcevoy S."/>
        </authorList>
    </citation>
    <scope>NUCLEOTIDE SEQUENCE [LARGE SCALE GENOMIC DNA]</scope>
    <source>
        <tissue evidence="10">Leaf</tissue>
    </source>
</reference>
<dbReference type="PANTHER" id="PTHR33348:SF40">
    <property type="entry name" value="PRECURSOR OF CEP3"/>
    <property type="match status" value="1"/>
</dbReference>
<sequence>MALTKLSLAILILILTLTVIDLEIQHVEGRHLKKNRSGEPHANKAIVPEAMARTTASESKTMVESQIQPPPHGVVDFRPTAPGHSPGAGHAVHN</sequence>
<keyword evidence="4" id="KW-0964">Secreted</keyword>
<keyword evidence="7" id="KW-0379">Hydroxylation</keyword>
<evidence type="ECO:0000256" key="2">
    <source>
        <dbReference type="ARBA" id="ARBA00008963"/>
    </source>
</evidence>
<name>A0AAP0GLX9_9ASTR</name>
<comment type="subcellular location">
    <subcellularLocation>
        <location evidence="1">Secreted</location>
        <location evidence="1">Extracellular space</location>
        <location evidence="1">Apoplast</location>
    </subcellularLocation>
</comment>
<keyword evidence="6 9" id="KW-0732">Signal</keyword>
<dbReference type="GO" id="GO:1902025">
    <property type="term" value="P:nitrate import"/>
    <property type="evidence" value="ECO:0007669"/>
    <property type="project" value="TreeGrafter"/>
</dbReference>
<protein>
    <submittedName>
        <fullName evidence="10">Uncharacterized protein</fullName>
    </submittedName>
</protein>
<gene>
    <name evidence="10" type="ORF">SSX86_029864</name>
</gene>
<dbReference type="Proteomes" id="UP001408789">
    <property type="component" value="Unassembled WGS sequence"/>
</dbReference>
<feature type="compositionally biased region" description="Polar residues" evidence="8">
    <location>
        <begin position="54"/>
        <end position="67"/>
    </location>
</feature>
<dbReference type="GO" id="GO:0005179">
    <property type="term" value="F:hormone activity"/>
    <property type="evidence" value="ECO:0007669"/>
    <property type="project" value="UniProtKB-KW"/>
</dbReference>
<dbReference type="GO" id="GO:1901371">
    <property type="term" value="P:regulation of leaf morphogenesis"/>
    <property type="evidence" value="ECO:0007669"/>
    <property type="project" value="TreeGrafter"/>
</dbReference>
<keyword evidence="11" id="KW-1185">Reference proteome</keyword>
<feature type="chain" id="PRO_5042971425" evidence="9">
    <location>
        <begin position="30"/>
        <end position="94"/>
    </location>
</feature>
<organism evidence="10 11">
    <name type="scientific">Deinandra increscens subsp. villosa</name>
    <dbReference type="NCBI Taxonomy" id="3103831"/>
    <lineage>
        <taxon>Eukaryota</taxon>
        <taxon>Viridiplantae</taxon>
        <taxon>Streptophyta</taxon>
        <taxon>Embryophyta</taxon>
        <taxon>Tracheophyta</taxon>
        <taxon>Spermatophyta</taxon>
        <taxon>Magnoliopsida</taxon>
        <taxon>eudicotyledons</taxon>
        <taxon>Gunneridae</taxon>
        <taxon>Pentapetalae</taxon>
        <taxon>asterids</taxon>
        <taxon>campanulids</taxon>
        <taxon>Asterales</taxon>
        <taxon>Asteraceae</taxon>
        <taxon>Asteroideae</taxon>
        <taxon>Heliantheae alliance</taxon>
        <taxon>Madieae</taxon>
        <taxon>Madiinae</taxon>
        <taxon>Deinandra</taxon>
    </lineage>
</organism>
<keyword evidence="5" id="KW-0372">Hormone</keyword>
<evidence type="ECO:0000256" key="8">
    <source>
        <dbReference type="SAM" id="MobiDB-lite"/>
    </source>
</evidence>
<keyword evidence="3" id="KW-0052">Apoplast</keyword>
<comment type="similarity">
    <text evidence="2">Belongs to the C-terminally encoded plant signaling peptide (CEP) family.</text>
</comment>
<evidence type="ECO:0000313" key="11">
    <source>
        <dbReference type="Proteomes" id="UP001408789"/>
    </source>
</evidence>
<evidence type="ECO:0000256" key="1">
    <source>
        <dbReference type="ARBA" id="ARBA00004271"/>
    </source>
</evidence>
<feature type="signal peptide" evidence="9">
    <location>
        <begin position="1"/>
        <end position="29"/>
    </location>
</feature>
<comment type="caution">
    <text evidence="10">The sequence shown here is derived from an EMBL/GenBank/DDBJ whole genome shotgun (WGS) entry which is preliminary data.</text>
</comment>